<dbReference type="SUPFAM" id="SSF56112">
    <property type="entry name" value="Protein kinase-like (PK-like)"/>
    <property type="match status" value="1"/>
</dbReference>
<sequence length="323" mass="35368">MERTVEVDRGAYPDAVTPWEQKEWREAAFDWVEGELARHGLRSGGVPRVRVRPWSVLMRVPVGGQAPVWFKANPPASAFEGPLTAALARWVPEYVLRPLAVDAGRGWSLLPDGGPLFREVEATPGAWEELLCGYARMQRALVPRVGELGALGVPRLRVGEVPASFDRLRAGTGALEVGQRDRLDTLRTRLADWCAELDALGVPDSLDHADLHEGQLFHPGPGRFTYFDWGDALVSHPFASLRIPAQRAAERLGPGVLPRLRDAYLAPWTDLGLSTAELRRAAHLAWRLGALGQARAWTRLFPAAAVGPEGARSLLETGDAPPF</sequence>
<dbReference type="GO" id="GO:0016740">
    <property type="term" value="F:transferase activity"/>
    <property type="evidence" value="ECO:0007669"/>
    <property type="project" value="UniProtKB-KW"/>
</dbReference>
<reference evidence="1 2" key="1">
    <citation type="submission" date="2018-08" db="EMBL/GenBank/DDBJ databases">
        <title>The complete genome sequence of Streptomyces seoulensis, a pioneer strain for nickel superoxide dismutase discovery.</title>
        <authorList>
            <person name="Shin J."/>
            <person name="Lee J.-S."/>
            <person name="Lee E.-J."/>
            <person name="Youn H.-D."/>
        </authorList>
    </citation>
    <scope>NUCLEOTIDE SEQUENCE [LARGE SCALE GENOMIC DNA]</scope>
    <source>
        <strain evidence="1 2">KCTC 9819</strain>
    </source>
</reference>
<dbReference type="InterPro" id="IPR011009">
    <property type="entry name" value="Kinase-like_dom_sf"/>
</dbReference>
<evidence type="ECO:0000313" key="2">
    <source>
        <dbReference type="Proteomes" id="UP000292547"/>
    </source>
</evidence>
<name>A0A4P6U3P3_STRSO</name>
<dbReference type="Proteomes" id="UP000292547">
    <property type="component" value="Chromosome"/>
</dbReference>
<dbReference type="KEGG" id="sseo:D0Z67_28160"/>
<evidence type="ECO:0000313" key="1">
    <source>
        <dbReference type="EMBL" id="QBJ93761.1"/>
    </source>
</evidence>
<accession>A0A4P6U3P3</accession>
<dbReference type="GeneID" id="300102779"/>
<organism evidence="1 2">
    <name type="scientific">Streptomyces seoulensis</name>
    <dbReference type="NCBI Taxonomy" id="73044"/>
    <lineage>
        <taxon>Bacteria</taxon>
        <taxon>Bacillati</taxon>
        <taxon>Actinomycetota</taxon>
        <taxon>Actinomycetes</taxon>
        <taxon>Kitasatosporales</taxon>
        <taxon>Streptomycetaceae</taxon>
        <taxon>Streptomyces</taxon>
    </lineage>
</organism>
<dbReference type="AlphaFoldDB" id="A0A4P6U3P3"/>
<dbReference type="OrthoDB" id="101887at2"/>
<proteinExistence type="predicted"/>
<dbReference type="EMBL" id="CP032229">
    <property type="protein sequence ID" value="QBJ93761.1"/>
    <property type="molecule type" value="Genomic_DNA"/>
</dbReference>
<dbReference type="STRING" id="73044.GCA_000725795_00578"/>
<dbReference type="RefSeq" id="WP_031179420.1">
    <property type="nucleotide sequence ID" value="NZ_CP032229.1"/>
</dbReference>
<keyword evidence="1" id="KW-0808">Transferase</keyword>
<gene>
    <name evidence="1" type="ORF">D0Z67_28160</name>
</gene>
<protein>
    <submittedName>
        <fullName evidence="1">Aminoglycoside phosphotransferase family protein</fullName>
    </submittedName>
</protein>
<keyword evidence="2" id="KW-1185">Reference proteome</keyword>